<dbReference type="InterPro" id="IPR019791">
    <property type="entry name" value="Haem_peroxidase_animal"/>
</dbReference>
<dbReference type="GO" id="GO:0006979">
    <property type="term" value="P:response to oxidative stress"/>
    <property type="evidence" value="ECO:0007669"/>
    <property type="project" value="InterPro"/>
</dbReference>
<evidence type="ECO:0000256" key="28">
    <source>
        <dbReference type="ARBA" id="ARBA00069893"/>
    </source>
</evidence>
<evidence type="ECO:0000256" key="13">
    <source>
        <dbReference type="ARBA" id="ARBA00022737"/>
    </source>
</evidence>
<dbReference type="GO" id="GO:0046872">
    <property type="term" value="F:metal ion binding"/>
    <property type="evidence" value="ECO:0007669"/>
    <property type="project" value="UniProtKB-KW"/>
</dbReference>
<evidence type="ECO:0000256" key="22">
    <source>
        <dbReference type="ARBA" id="ARBA00047544"/>
    </source>
</evidence>
<dbReference type="InterPro" id="IPR013098">
    <property type="entry name" value="Ig_I-set"/>
</dbReference>
<dbReference type="SUPFAM" id="SSF48113">
    <property type="entry name" value="Heme-dependent peroxidases"/>
    <property type="match status" value="1"/>
</dbReference>
<dbReference type="PROSITE" id="PS51450">
    <property type="entry name" value="LRR"/>
    <property type="match status" value="2"/>
</dbReference>
<comment type="catalytic activity">
    <reaction evidence="24">
        <text>L-lysyl-[collagen] + L-methionyl-[collagen] + hypobromite = [collagen]-L-lysyl-N-S-L-methionyl-[collagen] + bromide + H2O + H(+)</text>
        <dbReference type="Rhea" id="RHEA:66024"/>
        <dbReference type="Rhea" id="RHEA-COMP:12751"/>
        <dbReference type="Rhea" id="RHEA-COMP:16949"/>
        <dbReference type="Rhea" id="RHEA-COMP:16951"/>
        <dbReference type="ChEBI" id="CHEBI:15377"/>
        <dbReference type="ChEBI" id="CHEBI:15378"/>
        <dbReference type="ChEBI" id="CHEBI:15858"/>
        <dbReference type="ChEBI" id="CHEBI:16044"/>
        <dbReference type="ChEBI" id="CHEBI:29250"/>
        <dbReference type="ChEBI" id="CHEBI:29969"/>
        <dbReference type="ChEBI" id="CHEBI:166867"/>
    </reaction>
    <physiologicalReaction direction="left-to-right" evidence="24">
        <dbReference type="Rhea" id="RHEA:66025"/>
    </physiologicalReaction>
</comment>
<keyword evidence="17 29" id="KW-0408">Iron</keyword>
<dbReference type="SUPFAM" id="SSF52058">
    <property type="entry name" value="L domain-like"/>
    <property type="match status" value="1"/>
</dbReference>
<comment type="catalytic activity">
    <reaction evidence="23">
        <text>L-lysyl-[collagen] + L-methionyl-[collagen] + H2O2 = [collagen]-L-lysyl-N-S-L-methionyl-[collagen] + 2 H2O + H(+)</text>
        <dbReference type="Rhea" id="RHEA:66020"/>
        <dbReference type="Rhea" id="RHEA-COMP:12751"/>
        <dbReference type="Rhea" id="RHEA-COMP:16949"/>
        <dbReference type="Rhea" id="RHEA-COMP:16951"/>
        <dbReference type="ChEBI" id="CHEBI:15377"/>
        <dbReference type="ChEBI" id="CHEBI:15378"/>
        <dbReference type="ChEBI" id="CHEBI:16044"/>
        <dbReference type="ChEBI" id="CHEBI:16240"/>
        <dbReference type="ChEBI" id="CHEBI:29969"/>
        <dbReference type="ChEBI" id="CHEBI:166867"/>
    </reaction>
    <physiologicalReaction direction="left-to-right" evidence="23">
        <dbReference type="Rhea" id="RHEA:66021"/>
    </physiologicalReaction>
</comment>
<reference evidence="33" key="1">
    <citation type="submission" date="2021-10" db="EMBL/GenBank/DDBJ databases">
        <title>Tropical sea cucumber genome reveals ecological adaptation and Cuvierian tubules defense mechanism.</title>
        <authorList>
            <person name="Chen T."/>
        </authorList>
    </citation>
    <scope>NUCLEOTIDE SEQUENCE</scope>
    <source>
        <strain evidence="33">Nanhai2018</strain>
        <tissue evidence="33">Muscle</tissue>
    </source>
</reference>
<dbReference type="InterPro" id="IPR032675">
    <property type="entry name" value="LRR_dom_sf"/>
</dbReference>
<evidence type="ECO:0000256" key="23">
    <source>
        <dbReference type="ARBA" id="ARBA00047610"/>
    </source>
</evidence>
<dbReference type="GO" id="GO:0004601">
    <property type="term" value="F:peroxidase activity"/>
    <property type="evidence" value="ECO:0007669"/>
    <property type="project" value="UniProtKB-KW"/>
</dbReference>
<evidence type="ECO:0000256" key="19">
    <source>
        <dbReference type="ARBA" id="ARBA00023157"/>
    </source>
</evidence>
<dbReference type="FunFam" id="2.60.40.10:FF:000189">
    <property type="entry name" value="Neogenin isoform 3"/>
    <property type="match status" value="1"/>
</dbReference>
<evidence type="ECO:0000256" key="15">
    <source>
        <dbReference type="ARBA" id="ARBA00022989"/>
    </source>
</evidence>
<feature type="domain" description="Ig-like" evidence="32">
    <location>
        <begin position="430"/>
        <end position="515"/>
    </location>
</feature>
<evidence type="ECO:0000256" key="21">
    <source>
        <dbReference type="ARBA" id="ARBA00023319"/>
    </source>
</evidence>
<evidence type="ECO:0000256" key="18">
    <source>
        <dbReference type="ARBA" id="ARBA00023136"/>
    </source>
</evidence>
<comment type="catalytic activity">
    <reaction evidence="22">
        <text>bromide + H2O2 = hypobromite + H2O</text>
        <dbReference type="Rhea" id="RHEA:66016"/>
        <dbReference type="ChEBI" id="CHEBI:15377"/>
        <dbReference type="ChEBI" id="CHEBI:15858"/>
        <dbReference type="ChEBI" id="CHEBI:16240"/>
        <dbReference type="ChEBI" id="CHEBI:29250"/>
    </reaction>
    <physiologicalReaction direction="left-to-right" evidence="22">
        <dbReference type="Rhea" id="RHEA:66017"/>
    </physiologicalReaction>
</comment>
<keyword evidence="6" id="KW-0964">Secreted</keyword>
<evidence type="ECO:0000256" key="25">
    <source>
        <dbReference type="ARBA" id="ARBA00048887"/>
    </source>
</evidence>
<dbReference type="FunFam" id="2.60.40.10:FF:000032">
    <property type="entry name" value="palladin isoform X1"/>
    <property type="match status" value="1"/>
</dbReference>
<keyword evidence="34" id="KW-1185">Reference proteome</keyword>
<evidence type="ECO:0000256" key="12">
    <source>
        <dbReference type="ARBA" id="ARBA00022729"/>
    </source>
</evidence>
<dbReference type="SUPFAM" id="SSF48726">
    <property type="entry name" value="Immunoglobulin"/>
    <property type="match status" value="4"/>
</dbReference>
<keyword evidence="10" id="KW-0812">Transmembrane</keyword>
<evidence type="ECO:0000256" key="20">
    <source>
        <dbReference type="ARBA" id="ARBA00023180"/>
    </source>
</evidence>
<keyword evidence="15" id="KW-1133">Transmembrane helix</keyword>
<keyword evidence="16" id="KW-0560">Oxidoreductase</keyword>
<keyword evidence="9 29" id="KW-0349">Heme</keyword>
<evidence type="ECO:0000256" key="11">
    <source>
        <dbReference type="ARBA" id="ARBA00022723"/>
    </source>
</evidence>
<dbReference type="SMART" id="SM00409">
    <property type="entry name" value="IG"/>
    <property type="match status" value="4"/>
</dbReference>
<comment type="similarity">
    <text evidence="27">Belongs to the peroxidase family. XPO subfamily.</text>
</comment>
<feature type="chain" id="PRO_5040295480" description="Cell adhesion molecule-related/down-regulated by oncogenes" evidence="31">
    <location>
        <begin position="33"/>
        <end position="1442"/>
    </location>
</feature>
<evidence type="ECO:0000256" key="9">
    <source>
        <dbReference type="ARBA" id="ARBA00022617"/>
    </source>
</evidence>
<keyword evidence="20" id="KW-0325">Glycoprotein</keyword>
<feature type="domain" description="Ig-like" evidence="32">
    <location>
        <begin position="340"/>
        <end position="425"/>
    </location>
</feature>
<sequence>MQVSKVTVTMMDFRCLAAFLITVFLLSTHTAACPHRCVCLRTTIRCMHLGLTRVPPVPPTTKILDLRFNQIRDLPPGTFRNLPELTTLLLNNNKITRIRNGAFAGLSRLEYLYLFKNEISEIESEAFQGLDSLTQLYLYSNNLTTIYPNTFSNLPSLDRLFLNINNISEVAPETFNQLPSLKRLRLDGNSLVCNCKLIWLVQMLTSASRTQNTQAAATCAKPARLAGRNLVELNAEELNCRVPHITVPPSDVSTTEGNNVYFRCAATGDPDPEILWFSNGVDISEKDTFDNRIHILSDGTLMIQSAGSEDVGQYECMARNSAGEVKSLAYSLSLIDQREPSAVINTRDVEVQKGASAIISCTVRGNPIPQITWRKDGQNVLSDQRFRILKNGSLYISRVTESDQGLYVLEAYNDEGASSDSTNLIVLVIPVFEVEPQSLTVLEGGTVELHCSATGYPEPDIHWRKNGATLPNDPRYMIMGGMTLRVVRATESDSGEYTCLAVNRAGQSQVEATVEVKQREPPIFTQSPHDLDVAVGVSVRLPCAATGDPTPIIIWSKDGVQITDSTKFVITEDGLLIRDVGKDDEGRYQCAARNSIGYIATHMELDITMLDVEHDVDSIVNETIRIAMSDVNRAVQATIDRLFDKSRHKSPSDLLQIFKFPSSEAFDIALAAEVFELTIEMIHERVQEGNSVNLTDVEFKYNDLVSPFYVSLIANYSGCTTFRKDIDCSDICFHKKYRTYDGTCNNLQHKQWGSSLTPFQRFVKPVYENGLSTPVGWNSSKLYHGFPKPKSREVSSKILATRHVTDHPGYSHMLMQWGQFLDHDIDLLVTSLSRARFRDGVECKDTCDNEPPCFPIQVPEDDPRIQSHHCMEFTRSSAVCGSGSTSAFFDFIMPREQMNSLTSYIDASNVYGSSEELAEKLRDKSDGNHGRLRVGQQDESGRPFLPFNDDFPIDCDRDENESPIPCFLAGDVRANEQVGLTAMHTLWLREHNRIADALFNINPHWNDDTIYHETRKIIGAAMQHITYKFWLPKVIGPKGMALLDKYEGYDPTVDSSIANVFATAAFRFGHGLIQPVLRRLNESFQTIQYGDLPLHRAFFSPFRLVDEGGIDPILRGLYATPSKQPSPEEMMNSELTERLFHMAHTIALDLGALNIHRGRDHALPPYNEWRKYCNLPLVHTFSDLEDEISNDEVRAKLETLYGHPGNIDLFVGGMSEDPVEGSLLGPTFSCILAKQFKKLRDGDRFWYENTGVFTPGQLTQLKQISLARVLCDNGDTINRINDDAFIFISNINDYKKCKEIPAIDLGMWAECPEDLNSFSSYPPSSLAYSDLYINSLTVGPVRSRRSVEADVYKNTSTVDHGAGSKKGKKEAVDRKPNRLHHPQTARITDDDEGLDERLQQLEEEMQSMMLAVTSLQDTISILSQEISSLNSHRKKKTKRGRI</sequence>
<feature type="domain" description="Ig-like" evidence="32">
    <location>
        <begin position="243"/>
        <end position="333"/>
    </location>
</feature>
<dbReference type="Proteomes" id="UP001152320">
    <property type="component" value="Chromosome 11"/>
</dbReference>
<gene>
    <name evidence="33" type="ORF">HOLleu_24516</name>
</gene>
<dbReference type="InterPro" id="IPR000372">
    <property type="entry name" value="LRRNT"/>
</dbReference>
<dbReference type="CDD" id="cd09826">
    <property type="entry name" value="peroxidasin_like"/>
    <property type="match status" value="1"/>
</dbReference>
<dbReference type="FunFam" id="2.60.40.10:FF:000248">
    <property type="entry name" value="peroxidasin homolog"/>
    <property type="match status" value="1"/>
</dbReference>
<dbReference type="GO" id="GO:0005886">
    <property type="term" value="C:plasma membrane"/>
    <property type="evidence" value="ECO:0007669"/>
    <property type="project" value="UniProtKB-SubCell"/>
</dbReference>
<dbReference type="Gene3D" id="1.10.640.10">
    <property type="entry name" value="Haem peroxidase domain superfamily, animal type"/>
    <property type="match status" value="1"/>
</dbReference>
<evidence type="ECO:0000313" key="34">
    <source>
        <dbReference type="Proteomes" id="UP001152320"/>
    </source>
</evidence>
<evidence type="ECO:0000256" key="30">
    <source>
        <dbReference type="SAM" id="MobiDB-lite"/>
    </source>
</evidence>
<dbReference type="InterPro" id="IPR001611">
    <property type="entry name" value="Leu-rich_rpt"/>
</dbReference>
<evidence type="ECO:0000256" key="29">
    <source>
        <dbReference type="PIRSR" id="PIRSR619791-2"/>
    </source>
</evidence>
<evidence type="ECO:0000256" key="5">
    <source>
        <dbReference type="ARBA" id="ARBA00022475"/>
    </source>
</evidence>
<dbReference type="Gene3D" id="3.80.10.10">
    <property type="entry name" value="Ribonuclease Inhibitor"/>
    <property type="match status" value="1"/>
</dbReference>
<keyword evidence="11 29" id="KW-0479">Metal-binding</keyword>
<name>A0A9Q1BWK4_HOLLE</name>
<dbReference type="PROSITE" id="PS50835">
    <property type="entry name" value="IG_LIKE"/>
    <property type="match status" value="4"/>
</dbReference>
<feature type="region of interest" description="Disordered" evidence="30">
    <location>
        <begin position="1355"/>
        <end position="1393"/>
    </location>
</feature>
<evidence type="ECO:0000256" key="24">
    <source>
        <dbReference type="ARBA" id="ARBA00048396"/>
    </source>
</evidence>
<evidence type="ECO:0000256" key="26">
    <source>
        <dbReference type="ARBA" id="ARBA00049501"/>
    </source>
</evidence>
<dbReference type="InterPro" id="IPR013783">
    <property type="entry name" value="Ig-like_fold"/>
</dbReference>
<evidence type="ECO:0000256" key="10">
    <source>
        <dbReference type="ARBA" id="ARBA00022692"/>
    </source>
</evidence>
<feature type="binding site" description="axial binding residue" evidence="29">
    <location>
        <position position="1070"/>
    </location>
    <ligand>
        <name>heme b</name>
        <dbReference type="ChEBI" id="CHEBI:60344"/>
    </ligand>
    <ligandPart>
        <name>Fe</name>
        <dbReference type="ChEBI" id="CHEBI:18248"/>
    </ligandPart>
</feature>
<proteinExistence type="inferred from homology"/>
<dbReference type="OrthoDB" id="823504at2759"/>
<dbReference type="SMART" id="SM00082">
    <property type="entry name" value="LRRCT"/>
    <property type="match status" value="1"/>
</dbReference>
<keyword evidence="8" id="KW-0433">Leucine-rich repeat</keyword>
<dbReference type="PANTHER" id="PTHR11475">
    <property type="entry name" value="OXIDASE/PEROXIDASE"/>
    <property type="match status" value="1"/>
</dbReference>
<protein>
    <recommendedName>
        <fullName evidence="28">Cell adhesion molecule-related/down-regulated by oncogenes</fullName>
    </recommendedName>
</protein>
<dbReference type="PRINTS" id="PR00457">
    <property type="entry name" value="ANPEROXIDASE"/>
</dbReference>
<dbReference type="InterPro" id="IPR010255">
    <property type="entry name" value="Haem_peroxidase_sf"/>
</dbReference>
<dbReference type="InterPro" id="IPR003598">
    <property type="entry name" value="Ig_sub2"/>
</dbReference>
<evidence type="ECO:0000256" key="31">
    <source>
        <dbReference type="SAM" id="SignalP"/>
    </source>
</evidence>
<dbReference type="PANTHER" id="PTHR11475:SF58">
    <property type="entry name" value="PEROXIDASIN"/>
    <property type="match status" value="1"/>
</dbReference>
<evidence type="ECO:0000256" key="8">
    <source>
        <dbReference type="ARBA" id="ARBA00022614"/>
    </source>
</evidence>
<keyword evidence="14" id="KW-0106">Calcium</keyword>
<feature type="signal peptide" evidence="31">
    <location>
        <begin position="1"/>
        <end position="32"/>
    </location>
</feature>
<dbReference type="InterPro" id="IPR000483">
    <property type="entry name" value="Cys-rich_flank_reg_C"/>
</dbReference>
<evidence type="ECO:0000256" key="14">
    <source>
        <dbReference type="ARBA" id="ARBA00022837"/>
    </source>
</evidence>
<comment type="catalytic activity">
    <reaction evidence="25">
        <text>L-tyrosyl-[protein] + bromide + H2O2 + H(+) = 3-bromo-L-tyrosyl-[protein] + 2 H2O</text>
        <dbReference type="Rhea" id="RHEA:69360"/>
        <dbReference type="Rhea" id="RHEA-COMP:10136"/>
        <dbReference type="Rhea" id="RHEA-COMP:17686"/>
        <dbReference type="ChEBI" id="CHEBI:15377"/>
        <dbReference type="ChEBI" id="CHEBI:15378"/>
        <dbReference type="ChEBI" id="CHEBI:15858"/>
        <dbReference type="ChEBI" id="CHEBI:16240"/>
        <dbReference type="ChEBI" id="CHEBI:46858"/>
        <dbReference type="ChEBI" id="CHEBI:183512"/>
    </reaction>
    <physiologicalReaction direction="left-to-right" evidence="25">
        <dbReference type="Rhea" id="RHEA:69361"/>
    </physiologicalReaction>
</comment>
<dbReference type="Pfam" id="PF07679">
    <property type="entry name" value="I-set"/>
    <property type="match status" value="4"/>
</dbReference>
<evidence type="ECO:0000256" key="6">
    <source>
        <dbReference type="ARBA" id="ARBA00022525"/>
    </source>
</evidence>
<keyword evidence="5" id="KW-1003">Cell membrane</keyword>
<keyword evidence="21" id="KW-0393">Immunoglobulin domain</keyword>
<dbReference type="PROSITE" id="PS50292">
    <property type="entry name" value="PEROXIDASE_3"/>
    <property type="match status" value="1"/>
</dbReference>
<evidence type="ECO:0000256" key="1">
    <source>
        <dbReference type="ARBA" id="ARBA00001970"/>
    </source>
</evidence>
<dbReference type="InterPro" id="IPR003591">
    <property type="entry name" value="Leu-rich_rpt_typical-subtyp"/>
</dbReference>
<dbReference type="InterPro" id="IPR003599">
    <property type="entry name" value="Ig_sub"/>
</dbReference>
<keyword evidence="18" id="KW-0472">Membrane</keyword>
<dbReference type="SMART" id="SM00013">
    <property type="entry name" value="LRRNT"/>
    <property type="match status" value="1"/>
</dbReference>
<dbReference type="InterPro" id="IPR034824">
    <property type="entry name" value="Peroxidasin_peroxidase"/>
</dbReference>
<dbReference type="FunFam" id="1.10.640.10:FF:000001">
    <property type="entry name" value="Peroxidasin homolog"/>
    <property type="match status" value="1"/>
</dbReference>
<dbReference type="InterPro" id="IPR007110">
    <property type="entry name" value="Ig-like_dom"/>
</dbReference>
<evidence type="ECO:0000313" key="33">
    <source>
        <dbReference type="EMBL" id="KAJ8034090.1"/>
    </source>
</evidence>
<organism evidence="33 34">
    <name type="scientific">Holothuria leucospilota</name>
    <name type="common">Black long sea cucumber</name>
    <name type="synonym">Mertensiothuria leucospilota</name>
    <dbReference type="NCBI Taxonomy" id="206669"/>
    <lineage>
        <taxon>Eukaryota</taxon>
        <taxon>Metazoa</taxon>
        <taxon>Echinodermata</taxon>
        <taxon>Eleutherozoa</taxon>
        <taxon>Echinozoa</taxon>
        <taxon>Holothuroidea</taxon>
        <taxon>Aspidochirotacea</taxon>
        <taxon>Aspidochirotida</taxon>
        <taxon>Holothuriidae</taxon>
        <taxon>Holothuria</taxon>
    </lineage>
</organism>
<evidence type="ECO:0000256" key="7">
    <source>
        <dbReference type="ARBA" id="ARBA00022559"/>
    </source>
</evidence>
<dbReference type="GO" id="GO:0020037">
    <property type="term" value="F:heme binding"/>
    <property type="evidence" value="ECO:0007669"/>
    <property type="project" value="InterPro"/>
</dbReference>
<keyword evidence="13" id="KW-0677">Repeat</keyword>
<comment type="caution">
    <text evidence="33">The sequence shown here is derived from an EMBL/GenBank/DDBJ whole genome shotgun (WGS) entry which is preliminary data.</text>
</comment>
<evidence type="ECO:0000256" key="16">
    <source>
        <dbReference type="ARBA" id="ARBA00023002"/>
    </source>
</evidence>
<dbReference type="FunFam" id="2.60.40.10:FF:000273">
    <property type="entry name" value="contactin-3 isoform X1"/>
    <property type="match status" value="1"/>
</dbReference>
<dbReference type="InterPro" id="IPR037120">
    <property type="entry name" value="Haem_peroxidase_sf_animal"/>
</dbReference>
<keyword evidence="19" id="KW-1015">Disulfide bond</keyword>
<feature type="domain" description="Ig-like" evidence="32">
    <location>
        <begin position="522"/>
        <end position="608"/>
    </location>
</feature>
<dbReference type="SMART" id="SM00369">
    <property type="entry name" value="LRR_TYP"/>
    <property type="match status" value="5"/>
</dbReference>
<dbReference type="SMART" id="SM00408">
    <property type="entry name" value="IGc2"/>
    <property type="match status" value="4"/>
</dbReference>
<dbReference type="InterPro" id="IPR036179">
    <property type="entry name" value="Ig-like_dom_sf"/>
</dbReference>
<dbReference type="GO" id="GO:0005615">
    <property type="term" value="C:extracellular space"/>
    <property type="evidence" value="ECO:0007669"/>
    <property type="project" value="TreeGrafter"/>
</dbReference>
<keyword evidence="12 31" id="KW-0732">Signal</keyword>
<comment type="cofactor">
    <cofactor evidence="1">
        <name>heme b</name>
        <dbReference type="ChEBI" id="CHEBI:60344"/>
    </cofactor>
</comment>
<comment type="subcellular location">
    <subcellularLocation>
        <location evidence="3">Cell membrane</location>
    </subcellularLocation>
    <subcellularLocation>
        <location evidence="2">Membrane</location>
        <topology evidence="2">Single-pass membrane protein</topology>
    </subcellularLocation>
    <subcellularLocation>
        <location evidence="4">Secreted</location>
    </subcellularLocation>
</comment>
<evidence type="ECO:0000256" key="27">
    <source>
        <dbReference type="ARBA" id="ARBA00061342"/>
    </source>
</evidence>
<dbReference type="Pfam" id="PF03098">
    <property type="entry name" value="An_peroxidase"/>
    <property type="match status" value="1"/>
</dbReference>
<accession>A0A9Q1BWK4</accession>
<keyword evidence="7" id="KW-0575">Peroxidase</keyword>
<dbReference type="Pfam" id="PF13855">
    <property type="entry name" value="LRR_8"/>
    <property type="match status" value="2"/>
</dbReference>
<dbReference type="EMBL" id="JAIZAY010000011">
    <property type="protein sequence ID" value="KAJ8034090.1"/>
    <property type="molecule type" value="Genomic_DNA"/>
</dbReference>
<evidence type="ECO:0000259" key="32">
    <source>
        <dbReference type="PROSITE" id="PS50835"/>
    </source>
</evidence>
<evidence type="ECO:0000256" key="4">
    <source>
        <dbReference type="ARBA" id="ARBA00004613"/>
    </source>
</evidence>
<dbReference type="Gene3D" id="2.60.40.10">
    <property type="entry name" value="Immunoglobulins"/>
    <property type="match status" value="4"/>
</dbReference>
<comment type="catalytic activity">
    <reaction evidence="26">
        <text>hypobromite + L-tyrosyl-[protein] + H(+) = 3-bromo-L-tyrosyl-[protein] + H2O</text>
        <dbReference type="Rhea" id="RHEA:69356"/>
        <dbReference type="Rhea" id="RHEA-COMP:10136"/>
        <dbReference type="Rhea" id="RHEA-COMP:17686"/>
        <dbReference type="ChEBI" id="CHEBI:15377"/>
        <dbReference type="ChEBI" id="CHEBI:15378"/>
        <dbReference type="ChEBI" id="CHEBI:29250"/>
        <dbReference type="ChEBI" id="CHEBI:46858"/>
        <dbReference type="ChEBI" id="CHEBI:183512"/>
    </reaction>
    <physiologicalReaction direction="left-to-right" evidence="26">
        <dbReference type="Rhea" id="RHEA:69357"/>
    </physiologicalReaction>
</comment>
<evidence type="ECO:0000256" key="17">
    <source>
        <dbReference type="ARBA" id="ARBA00023004"/>
    </source>
</evidence>
<evidence type="ECO:0000256" key="2">
    <source>
        <dbReference type="ARBA" id="ARBA00004167"/>
    </source>
</evidence>
<evidence type="ECO:0000256" key="3">
    <source>
        <dbReference type="ARBA" id="ARBA00004236"/>
    </source>
</evidence>